<sequence length="128" mass="14538">MGDAVGPAGRGTFPCSDQTTLLERVPERLQNLTRFLRHLDSASLSGAFHPGRNVHRVAPDIIMRLAGTNHTRRNGPMIDAHLQYEMIERLLVNALQRFLQLERKLDQQRQMGPPDRDGIFRLDDTGRV</sequence>
<feature type="region of interest" description="Disordered" evidence="1">
    <location>
        <begin position="105"/>
        <end position="128"/>
    </location>
</feature>
<dbReference type="Proteomes" id="UP000075901">
    <property type="component" value="Unassembled WGS sequence"/>
</dbReference>
<protein>
    <submittedName>
        <fullName evidence="2">Uncharacterized protein</fullName>
    </submittedName>
</protein>
<organism evidence="2 3">
    <name type="scientific">Anopheles maculatus</name>
    <dbReference type="NCBI Taxonomy" id="74869"/>
    <lineage>
        <taxon>Eukaryota</taxon>
        <taxon>Metazoa</taxon>
        <taxon>Ecdysozoa</taxon>
        <taxon>Arthropoda</taxon>
        <taxon>Hexapoda</taxon>
        <taxon>Insecta</taxon>
        <taxon>Pterygota</taxon>
        <taxon>Neoptera</taxon>
        <taxon>Endopterygota</taxon>
        <taxon>Diptera</taxon>
        <taxon>Nematocera</taxon>
        <taxon>Culicoidea</taxon>
        <taxon>Culicidae</taxon>
        <taxon>Anophelinae</taxon>
        <taxon>Anopheles</taxon>
        <taxon>Anopheles maculatus group</taxon>
    </lineage>
</organism>
<dbReference type="VEuPathDB" id="VectorBase:AMAM011363"/>
<evidence type="ECO:0000313" key="2">
    <source>
        <dbReference type="EnsemblMetazoa" id="AMAM011363-PA"/>
    </source>
</evidence>
<name>A0A182SQG7_9DIPT</name>
<reference evidence="3" key="1">
    <citation type="submission" date="2013-09" db="EMBL/GenBank/DDBJ databases">
        <title>The Genome Sequence of Anopheles maculatus species B.</title>
        <authorList>
            <consortium name="The Broad Institute Genomics Platform"/>
            <person name="Neafsey D.E."/>
            <person name="Besansky N."/>
            <person name="Howell P."/>
            <person name="Walton C."/>
            <person name="Young S.K."/>
            <person name="Zeng Q."/>
            <person name="Gargeya S."/>
            <person name="Fitzgerald M."/>
            <person name="Haas B."/>
            <person name="Abouelleil A."/>
            <person name="Allen A.W."/>
            <person name="Alvarado L."/>
            <person name="Arachchi H.M."/>
            <person name="Berlin A.M."/>
            <person name="Chapman S.B."/>
            <person name="Gainer-Dewar J."/>
            <person name="Goldberg J."/>
            <person name="Griggs A."/>
            <person name="Gujja S."/>
            <person name="Hansen M."/>
            <person name="Howarth C."/>
            <person name="Imamovic A."/>
            <person name="Ireland A."/>
            <person name="Larimer J."/>
            <person name="McCowan C."/>
            <person name="Murphy C."/>
            <person name="Pearson M."/>
            <person name="Poon T.W."/>
            <person name="Priest M."/>
            <person name="Roberts A."/>
            <person name="Saif S."/>
            <person name="Shea T."/>
            <person name="Sisk P."/>
            <person name="Sykes S."/>
            <person name="Wortman J."/>
            <person name="Nusbaum C."/>
            <person name="Birren B."/>
        </authorList>
    </citation>
    <scope>NUCLEOTIDE SEQUENCE [LARGE SCALE GENOMIC DNA]</scope>
    <source>
        <strain evidence="3">maculatus3</strain>
    </source>
</reference>
<dbReference type="AlphaFoldDB" id="A0A182SQG7"/>
<evidence type="ECO:0000313" key="3">
    <source>
        <dbReference type="Proteomes" id="UP000075901"/>
    </source>
</evidence>
<proteinExistence type="predicted"/>
<reference evidence="2" key="2">
    <citation type="submission" date="2020-05" db="UniProtKB">
        <authorList>
            <consortium name="EnsemblMetazoa"/>
        </authorList>
    </citation>
    <scope>IDENTIFICATION</scope>
    <source>
        <strain evidence="2">maculatus3</strain>
    </source>
</reference>
<keyword evidence="3" id="KW-1185">Reference proteome</keyword>
<dbReference type="EnsemblMetazoa" id="AMAM011363-RA">
    <property type="protein sequence ID" value="AMAM011363-PA"/>
    <property type="gene ID" value="AMAM011363"/>
</dbReference>
<feature type="compositionally biased region" description="Basic and acidic residues" evidence="1">
    <location>
        <begin position="114"/>
        <end position="128"/>
    </location>
</feature>
<accession>A0A182SQG7</accession>
<evidence type="ECO:0000256" key="1">
    <source>
        <dbReference type="SAM" id="MobiDB-lite"/>
    </source>
</evidence>